<dbReference type="AlphaFoldDB" id="L0DFJ9"/>
<dbReference type="InterPro" id="IPR008930">
    <property type="entry name" value="Terpenoid_cyclase/PrenylTrfase"/>
</dbReference>
<proteinExistence type="predicted"/>
<evidence type="ECO:0000256" key="1">
    <source>
        <dbReference type="SAM" id="MobiDB-lite"/>
    </source>
</evidence>
<dbReference type="SUPFAM" id="SSF48239">
    <property type="entry name" value="Terpenoid cyclases/Protein prenyltransferases"/>
    <property type="match status" value="1"/>
</dbReference>
<feature type="region of interest" description="Disordered" evidence="1">
    <location>
        <begin position="434"/>
        <end position="453"/>
    </location>
</feature>
<keyword evidence="3" id="KW-1185">Reference proteome</keyword>
<dbReference type="EMBL" id="CP003364">
    <property type="protein sequence ID" value="AGA28037.1"/>
    <property type="molecule type" value="Genomic_DNA"/>
</dbReference>
<reference evidence="2 3" key="1">
    <citation type="submission" date="2012-02" db="EMBL/GenBank/DDBJ databases">
        <title>Complete sequence of chromosome of Singulisphaera acidiphila DSM 18658.</title>
        <authorList>
            <consortium name="US DOE Joint Genome Institute (JGI-PGF)"/>
            <person name="Lucas S."/>
            <person name="Copeland A."/>
            <person name="Lapidus A."/>
            <person name="Glavina del Rio T."/>
            <person name="Dalin E."/>
            <person name="Tice H."/>
            <person name="Bruce D."/>
            <person name="Goodwin L."/>
            <person name="Pitluck S."/>
            <person name="Peters L."/>
            <person name="Ovchinnikova G."/>
            <person name="Chertkov O."/>
            <person name="Kyrpides N."/>
            <person name="Mavromatis K."/>
            <person name="Ivanova N."/>
            <person name="Brettin T."/>
            <person name="Detter J.C."/>
            <person name="Han C."/>
            <person name="Larimer F."/>
            <person name="Land M."/>
            <person name="Hauser L."/>
            <person name="Markowitz V."/>
            <person name="Cheng J.-F."/>
            <person name="Hugenholtz P."/>
            <person name="Woyke T."/>
            <person name="Wu D."/>
            <person name="Tindall B."/>
            <person name="Pomrenke H."/>
            <person name="Brambilla E."/>
            <person name="Klenk H.-P."/>
            <person name="Eisen J.A."/>
        </authorList>
    </citation>
    <scope>NUCLEOTIDE SEQUENCE [LARGE SCALE GENOMIC DNA]</scope>
    <source>
        <strain evidence="3">ATCC BAA-1392 / DSM 18658 / VKM B-2454 / MOB10</strain>
    </source>
</reference>
<accession>L0DFJ9</accession>
<organism evidence="2 3">
    <name type="scientific">Singulisphaera acidiphila (strain ATCC BAA-1392 / DSM 18658 / VKM B-2454 / MOB10)</name>
    <dbReference type="NCBI Taxonomy" id="886293"/>
    <lineage>
        <taxon>Bacteria</taxon>
        <taxon>Pseudomonadati</taxon>
        <taxon>Planctomycetota</taxon>
        <taxon>Planctomycetia</taxon>
        <taxon>Isosphaerales</taxon>
        <taxon>Isosphaeraceae</taxon>
        <taxon>Singulisphaera</taxon>
    </lineage>
</organism>
<dbReference type="Proteomes" id="UP000010798">
    <property type="component" value="Chromosome"/>
</dbReference>
<dbReference type="STRING" id="886293.Sinac_3804"/>
<dbReference type="HOGENOM" id="CLU_667050_0_0_0"/>
<protein>
    <submittedName>
        <fullName evidence="2">Uncharacterized protein</fullName>
    </submittedName>
</protein>
<name>L0DFJ9_SINAD</name>
<evidence type="ECO:0000313" key="3">
    <source>
        <dbReference type="Proteomes" id="UP000010798"/>
    </source>
</evidence>
<sequence>MVLIEPARRPWASAERWFAVLTAAVLAVVGVRSAWHTFAPAANASQEQRRRLEVSHVPRRERPLDITPHGAYRDMLTDEELGPVVAAADPCWTGPDVGQFAHSLRLWGAEASFDRAWQLSGRPRLFLYPPRDQLKILLEHPEFERAFGNNSGIRMLLSDGEVGISVVTNLDSDVASRKGQFHVDKILQVLAEIGMPATTRVVPRVTGESSREWTVNDILNESLWKYSPYQESEFTISAFSRWLSPPATWENRFGTRYNMNDLVNSLLDESKATHACVGMHLPYALVSALRANQQGPILSDANVKRIEARLQEITRTLVKVQQADGSWSTEWNGHFDRRPNDGMWYLDTPPFPEVYATGHHLEWIALAPPELGPPREVVRRAVDYLKTAITTMPQPFFHHADVYPLGSHAVRALCLIRGVTPSEIRQRYPVVPNGVNPLSDPNGSSISHKGGGA</sequence>
<dbReference type="OrthoDB" id="208668at2"/>
<dbReference type="Gene3D" id="1.50.10.20">
    <property type="match status" value="1"/>
</dbReference>
<gene>
    <name evidence="2" type="ordered locus">Sinac_3804</name>
</gene>
<dbReference type="eggNOG" id="ENOG5030XI3">
    <property type="taxonomic scope" value="Bacteria"/>
</dbReference>
<evidence type="ECO:0000313" key="2">
    <source>
        <dbReference type="EMBL" id="AGA28037.1"/>
    </source>
</evidence>
<dbReference type="KEGG" id="saci:Sinac_3804"/>